<dbReference type="Proteomes" id="UP000029227">
    <property type="component" value="Unassembled WGS sequence"/>
</dbReference>
<sequence length="308" mass="34646">MKKFNFDLRHLKALIAVIDTGSFSAAAEQLSQTQSAVSQLVSNIENNLNTQLLDRSKRPIRPTLAGHELYEFGAKFIAESKRAEERIHALDNHQMMRLRVGMIDSLVNVIGLDLFQFLEPRVNHVSLVTGLAPSLLEKLKLGDLDIILTMNHLEPSRNITITPILTEKYLAIMPKSWPEQSLKSLCNNEHYISYTSASPTGSQTLDWFKWRKLNPATRFETSRADTVLELIDAGLGWTLATPVFLAHNMAMLDNIQVMPLPEPGLSRSLAIATRGHELESFSLLLADEMKSIIAKKFEGFLPESWKLL</sequence>
<dbReference type="Gene3D" id="3.40.190.10">
    <property type="entry name" value="Periplasmic binding protein-like II"/>
    <property type="match status" value="2"/>
</dbReference>
<dbReference type="PATRIC" id="fig|754436.4.peg.2569"/>
<dbReference type="EMBL" id="BBMN01000002">
    <property type="protein sequence ID" value="GAL03426.1"/>
    <property type="molecule type" value="Genomic_DNA"/>
</dbReference>
<dbReference type="GO" id="GO:0003677">
    <property type="term" value="F:DNA binding"/>
    <property type="evidence" value="ECO:0007669"/>
    <property type="project" value="UniProtKB-KW"/>
</dbReference>
<dbReference type="PANTHER" id="PTHR30419:SF28">
    <property type="entry name" value="HTH-TYPE TRANSCRIPTIONAL REGULATOR BSDA"/>
    <property type="match status" value="1"/>
</dbReference>
<keyword evidence="3" id="KW-0238">DNA-binding</keyword>
<dbReference type="InterPro" id="IPR036390">
    <property type="entry name" value="WH_DNA-bd_sf"/>
</dbReference>
<accession>A0A090QKJ0</accession>
<dbReference type="GO" id="GO:0005829">
    <property type="term" value="C:cytosol"/>
    <property type="evidence" value="ECO:0007669"/>
    <property type="project" value="TreeGrafter"/>
</dbReference>
<dbReference type="SUPFAM" id="SSF53850">
    <property type="entry name" value="Periplasmic binding protein-like II"/>
    <property type="match status" value="1"/>
</dbReference>
<evidence type="ECO:0000313" key="9">
    <source>
        <dbReference type="Proteomes" id="UP000036426"/>
    </source>
</evidence>
<dbReference type="EMBL" id="LDOV01000022">
    <property type="protein sequence ID" value="KLV00407.1"/>
    <property type="molecule type" value="Genomic_DNA"/>
</dbReference>
<dbReference type="FunFam" id="1.10.10.10:FF:000001">
    <property type="entry name" value="LysR family transcriptional regulator"/>
    <property type="match status" value="1"/>
</dbReference>
<evidence type="ECO:0000256" key="1">
    <source>
        <dbReference type="ARBA" id="ARBA00009437"/>
    </source>
</evidence>
<organism evidence="6 8">
    <name type="scientific">Photobacterium aphoticum</name>
    <dbReference type="NCBI Taxonomy" id="754436"/>
    <lineage>
        <taxon>Bacteria</taxon>
        <taxon>Pseudomonadati</taxon>
        <taxon>Pseudomonadota</taxon>
        <taxon>Gammaproteobacteria</taxon>
        <taxon>Vibrionales</taxon>
        <taxon>Vibrionaceae</taxon>
        <taxon>Photobacterium</taxon>
    </lineage>
</organism>
<dbReference type="InterPro" id="IPR036388">
    <property type="entry name" value="WH-like_DNA-bd_sf"/>
</dbReference>
<protein>
    <submittedName>
        <fullName evidence="6">Transcriptional regulator LysR family</fullName>
    </submittedName>
</protein>
<proteinExistence type="inferred from homology"/>
<comment type="caution">
    <text evidence="6">The sequence shown here is derived from an EMBL/GenBank/DDBJ whole genome shotgun (WGS) entry which is preliminary data.</text>
</comment>
<dbReference type="Pfam" id="PF03466">
    <property type="entry name" value="LysR_substrate"/>
    <property type="match status" value="1"/>
</dbReference>
<name>A0A090QKJ0_9GAMM</name>
<dbReference type="PANTHER" id="PTHR30419">
    <property type="entry name" value="HTH-TYPE TRANSCRIPTIONAL REGULATOR YBHD"/>
    <property type="match status" value="1"/>
</dbReference>
<reference evidence="6 8" key="1">
    <citation type="journal article" date="2014" name="Genome Announc.">
        <title>Draft Genome Sequences of Two Vibrionaceae Species, Vibrio ponticus C121 and Photobacterium aphoticum C119, Isolated as Coral Reef Microbiota.</title>
        <authorList>
            <person name="Al-saari N."/>
            <person name="Meirelles P.M."/>
            <person name="Mino S."/>
            <person name="Suda W."/>
            <person name="Oshima K."/>
            <person name="Hattori M."/>
            <person name="Ohkuma M."/>
            <person name="Thompson F.L."/>
            <person name="Gomez-Gil B."/>
            <person name="Sawabe T."/>
            <person name="Sawabe T."/>
        </authorList>
    </citation>
    <scope>NUCLEOTIDE SEQUENCE [LARGE SCALE GENOMIC DNA]</scope>
    <source>
        <strain evidence="6 8">JCM 19237</strain>
    </source>
</reference>
<dbReference type="Pfam" id="PF00126">
    <property type="entry name" value="HTH_1"/>
    <property type="match status" value="1"/>
</dbReference>
<dbReference type="SUPFAM" id="SSF46785">
    <property type="entry name" value="Winged helix' DNA-binding domain"/>
    <property type="match status" value="1"/>
</dbReference>
<dbReference type="PROSITE" id="PS50931">
    <property type="entry name" value="HTH_LYSR"/>
    <property type="match status" value="1"/>
</dbReference>
<comment type="similarity">
    <text evidence="1">Belongs to the LysR transcriptional regulatory family.</text>
</comment>
<dbReference type="STRING" id="754436.JCM19237_6320"/>
<dbReference type="CDD" id="cd05466">
    <property type="entry name" value="PBP2_LTTR_substrate"/>
    <property type="match status" value="1"/>
</dbReference>
<dbReference type="PRINTS" id="PR00039">
    <property type="entry name" value="HTHLYSR"/>
</dbReference>
<keyword evidence="4" id="KW-0804">Transcription</keyword>
<dbReference type="OrthoDB" id="6113677at2"/>
<dbReference type="GO" id="GO:0003700">
    <property type="term" value="F:DNA-binding transcription factor activity"/>
    <property type="evidence" value="ECO:0007669"/>
    <property type="project" value="InterPro"/>
</dbReference>
<feature type="domain" description="HTH lysR-type" evidence="5">
    <location>
        <begin position="6"/>
        <end position="63"/>
    </location>
</feature>
<dbReference type="InterPro" id="IPR000847">
    <property type="entry name" value="LysR_HTH_N"/>
</dbReference>
<evidence type="ECO:0000313" key="8">
    <source>
        <dbReference type="Proteomes" id="UP000029227"/>
    </source>
</evidence>
<dbReference type="AlphaFoldDB" id="A0A090QKJ0"/>
<keyword evidence="2" id="KW-0805">Transcription regulation</keyword>
<evidence type="ECO:0000256" key="4">
    <source>
        <dbReference type="ARBA" id="ARBA00023163"/>
    </source>
</evidence>
<dbReference type="InterPro" id="IPR005119">
    <property type="entry name" value="LysR_subst-bd"/>
</dbReference>
<evidence type="ECO:0000256" key="3">
    <source>
        <dbReference type="ARBA" id="ARBA00023125"/>
    </source>
</evidence>
<dbReference type="RefSeq" id="WP_047874673.1">
    <property type="nucleotide sequence ID" value="NZ_BMYC01000004.1"/>
</dbReference>
<evidence type="ECO:0000256" key="2">
    <source>
        <dbReference type="ARBA" id="ARBA00023015"/>
    </source>
</evidence>
<dbReference type="Gene3D" id="1.10.10.10">
    <property type="entry name" value="Winged helix-like DNA-binding domain superfamily/Winged helix DNA-binding domain"/>
    <property type="match status" value="1"/>
</dbReference>
<evidence type="ECO:0000259" key="5">
    <source>
        <dbReference type="PROSITE" id="PS50931"/>
    </source>
</evidence>
<evidence type="ECO:0000313" key="6">
    <source>
        <dbReference type="EMBL" id="GAL03426.1"/>
    </source>
</evidence>
<keyword evidence="9" id="KW-1185">Reference proteome</keyword>
<dbReference type="InterPro" id="IPR050950">
    <property type="entry name" value="HTH-type_LysR_regulators"/>
</dbReference>
<gene>
    <name evidence="7" type="ORF">ABT58_12105</name>
    <name evidence="6" type="ORF">JCM19237_6320</name>
</gene>
<reference evidence="7 9" key="2">
    <citation type="submission" date="2015-05" db="EMBL/GenBank/DDBJ databases">
        <title>Photobacterium galathea sp. nov.</title>
        <authorList>
            <person name="Machado H."/>
            <person name="Gram L."/>
        </authorList>
    </citation>
    <scope>NUCLEOTIDE SEQUENCE [LARGE SCALE GENOMIC DNA]</scope>
    <source>
        <strain evidence="7 9">DSM 25995</strain>
    </source>
</reference>
<dbReference type="Proteomes" id="UP000036426">
    <property type="component" value="Unassembled WGS sequence"/>
</dbReference>
<evidence type="ECO:0000313" key="7">
    <source>
        <dbReference type="EMBL" id="KLV00407.1"/>
    </source>
</evidence>
<dbReference type="eggNOG" id="COG0583">
    <property type="taxonomic scope" value="Bacteria"/>
</dbReference>